<dbReference type="HOGENOM" id="CLU_3124222_0_0_6"/>
<feature type="region of interest" description="Disordered" evidence="1">
    <location>
        <begin position="22"/>
        <end position="50"/>
    </location>
</feature>
<accession>A0A077NW42</accession>
<evidence type="ECO:0000313" key="2">
    <source>
        <dbReference type="EMBL" id="CDH01831.1"/>
    </source>
</evidence>
<dbReference type="EMBL" id="CBSV010000150">
    <property type="protein sequence ID" value="CDH01831.1"/>
    <property type="molecule type" value="Genomic_DNA"/>
</dbReference>
<reference evidence="2" key="1">
    <citation type="submission" date="2013-07" db="EMBL/GenBank/DDBJ databases">
        <title>Sub-species coevolution in mutualistic symbiosis.</title>
        <authorList>
            <person name="Murfin K."/>
            <person name="Klassen J."/>
            <person name="Lee M."/>
            <person name="Forst S."/>
            <person name="Stock P."/>
            <person name="Goodrich-Blair H."/>
        </authorList>
    </citation>
    <scope>NUCLEOTIDE SEQUENCE [LARGE SCALE GENOMIC DNA]</scope>
    <source>
        <strain evidence="2">Feltiae Moldova</strain>
    </source>
</reference>
<evidence type="ECO:0000256" key="1">
    <source>
        <dbReference type="SAM" id="MobiDB-lite"/>
    </source>
</evidence>
<proteinExistence type="predicted"/>
<comment type="caution">
    <text evidence="2">The sequence shown here is derived from an EMBL/GenBank/DDBJ whole genome shotgun (WGS) entry which is preliminary data.</text>
</comment>
<gene>
    <name evidence="2" type="ORF">XBFM1_2330049</name>
</gene>
<dbReference type="Proteomes" id="UP000028487">
    <property type="component" value="Unassembled WGS sequence"/>
</dbReference>
<organism evidence="2">
    <name type="scientific">Xenorhabdus bovienii str. feltiae Moldova</name>
    <dbReference type="NCBI Taxonomy" id="1398200"/>
    <lineage>
        <taxon>Bacteria</taxon>
        <taxon>Pseudomonadati</taxon>
        <taxon>Pseudomonadota</taxon>
        <taxon>Gammaproteobacteria</taxon>
        <taxon>Enterobacterales</taxon>
        <taxon>Morganellaceae</taxon>
        <taxon>Xenorhabdus</taxon>
    </lineage>
</organism>
<protein>
    <submittedName>
        <fullName evidence="2">Uncharacterized protein</fullName>
    </submittedName>
</protein>
<name>A0A077NW42_XENBV</name>
<dbReference type="RefSeq" id="WP_155271878.1">
    <property type="nucleotide sequence ID" value="NZ_CAWLWD010000197.1"/>
</dbReference>
<sequence length="50" mass="6295">MKKRFQFIISQLHNGYSEIQERQKHFKEKKQQLEQDRQKGARLTEHRFKH</sequence>
<dbReference type="AlphaFoldDB" id="A0A077NW42"/>